<keyword evidence="9" id="KW-0346">Stress response</keyword>
<dbReference type="InterPro" id="IPR013126">
    <property type="entry name" value="Hsp_70_fam"/>
</dbReference>
<comment type="catalytic activity">
    <reaction evidence="8">
        <text>ATP + H2O = ADP + phosphate + H(+)</text>
        <dbReference type="Rhea" id="RHEA:13065"/>
        <dbReference type="ChEBI" id="CHEBI:15377"/>
        <dbReference type="ChEBI" id="CHEBI:15378"/>
        <dbReference type="ChEBI" id="CHEBI:30616"/>
        <dbReference type="ChEBI" id="CHEBI:43474"/>
        <dbReference type="ChEBI" id="CHEBI:456216"/>
        <dbReference type="EC" id="3.6.4.10"/>
    </reaction>
</comment>
<accession>N4TUT2</accession>
<dbReference type="PANTHER" id="PTHR19375">
    <property type="entry name" value="HEAT SHOCK PROTEIN 70KDA"/>
    <property type="match status" value="1"/>
</dbReference>
<dbReference type="GO" id="GO:0005524">
    <property type="term" value="F:ATP binding"/>
    <property type="evidence" value="ECO:0007669"/>
    <property type="project" value="UniProtKB-KW"/>
</dbReference>
<dbReference type="PROSITE" id="PS01036">
    <property type="entry name" value="HSP70_3"/>
    <property type="match status" value="1"/>
</dbReference>
<evidence type="ECO:0000313" key="10">
    <source>
        <dbReference type="Proteomes" id="UP000016928"/>
    </source>
</evidence>
<dbReference type="EMBL" id="KB731261">
    <property type="protein sequence ID" value="ENH61385.1"/>
    <property type="molecule type" value="Genomic_DNA"/>
</dbReference>
<keyword evidence="6" id="KW-0067">ATP-binding</keyword>
<reference evidence="10" key="2">
    <citation type="journal article" date="2014" name="PLoS ONE">
        <title>Genome and Transcriptome Analysis of the Fungal Pathogen Fusarium oxysporum f. sp. cubense Causing Banana Vascular Wilt Disease.</title>
        <authorList>
            <person name="Guo L."/>
            <person name="Han L."/>
            <person name="Yang L."/>
            <person name="Zeng H."/>
            <person name="Fan D."/>
            <person name="Zhu Y."/>
            <person name="Feng Y."/>
            <person name="Wang G."/>
            <person name="Peng C."/>
            <person name="Jiang X."/>
            <person name="Zhou D."/>
            <person name="Ni P."/>
            <person name="Liang C."/>
            <person name="Liu L."/>
            <person name="Wang J."/>
            <person name="Mao C."/>
            <person name="Fang X."/>
            <person name="Peng M."/>
            <person name="Huang J."/>
        </authorList>
    </citation>
    <scope>NUCLEOTIDE SEQUENCE [LARGE SCALE GENOMIC DNA]</scope>
    <source>
        <strain evidence="10">race 1</strain>
    </source>
</reference>
<dbReference type="PRINTS" id="PR00301">
    <property type="entry name" value="HEATSHOCK70"/>
</dbReference>
<dbReference type="OrthoDB" id="2401965at2759"/>
<keyword evidence="7" id="KW-0143">Chaperone</keyword>
<dbReference type="AlphaFoldDB" id="N4TUT2"/>
<keyword evidence="5" id="KW-0378">Hydrolase</keyword>
<dbReference type="Pfam" id="PF00012">
    <property type="entry name" value="HSP70"/>
    <property type="match status" value="2"/>
</dbReference>
<dbReference type="STRING" id="1229664.N4TUT2"/>
<dbReference type="InterPro" id="IPR018181">
    <property type="entry name" value="Heat_shock_70_CS"/>
</dbReference>
<proteinExistence type="predicted"/>
<dbReference type="GO" id="GO:0016787">
    <property type="term" value="F:hydrolase activity"/>
    <property type="evidence" value="ECO:0007669"/>
    <property type="project" value="UniProtKB-KW"/>
</dbReference>
<evidence type="ECO:0000256" key="2">
    <source>
        <dbReference type="ARBA" id="ARBA00012554"/>
    </source>
</evidence>
<dbReference type="Gene3D" id="3.30.420.40">
    <property type="match status" value="2"/>
</dbReference>
<name>N4TUT2_FUSC1</name>
<dbReference type="Gene3D" id="1.20.1270.10">
    <property type="match status" value="1"/>
</dbReference>
<dbReference type="FunFam" id="2.60.34.10:FF:000004">
    <property type="entry name" value="Heat shock protein SSB1"/>
    <property type="match status" value="1"/>
</dbReference>
<evidence type="ECO:0000256" key="8">
    <source>
        <dbReference type="ARBA" id="ARBA00048056"/>
    </source>
</evidence>
<evidence type="ECO:0000256" key="5">
    <source>
        <dbReference type="ARBA" id="ARBA00022801"/>
    </source>
</evidence>
<dbReference type="Proteomes" id="UP000016928">
    <property type="component" value="Unassembled WGS sequence"/>
</dbReference>
<dbReference type="SUPFAM" id="SSF100920">
    <property type="entry name" value="Heat shock protein 70kD (HSP70), peptide-binding domain"/>
    <property type="match status" value="1"/>
</dbReference>
<comment type="subcellular location">
    <subcellularLocation>
        <location evidence="1">Cytoplasm</location>
    </subcellularLocation>
</comment>
<dbReference type="SUPFAM" id="SSF100934">
    <property type="entry name" value="Heat shock protein 70kD (HSP70), C-terminal subdomain"/>
    <property type="match status" value="1"/>
</dbReference>
<dbReference type="EC" id="3.6.4.10" evidence="2"/>
<keyword evidence="4" id="KW-0547">Nucleotide-binding</keyword>
<evidence type="ECO:0000256" key="4">
    <source>
        <dbReference type="ARBA" id="ARBA00022741"/>
    </source>
</evidence>
<protein>
    <recommendedName>
        <fullName evidence="2">non-chaperonin molecular chaperone ATPase</fullName>
        <ecNumber evidence="2">3.6.4.10</ecNumber>
    </recommendedName>
</protein>
<dbReference type="FunFam" id="3.90.640.10:FF:000002">
    <property type="entry name" value="Heat shock 70 kDa"/>
    <property type="match status" value="1"/>
</dbReference>
<dbReference type="PROSITE" id="PS00329">
    <property type="entry name" value="HSP70_2"/>
    <property type="match status" value="1"/>
</dbReference>
<dbReference type="VEuPathDB" id="FungiDB:FOC1_g10016199"/>
<dbReference type="InterPro" id="IPR029048">
    <property type="entry name" value="HSP70_C_sf"/>
</dbReference>
<dbReference type="FunFam" id="3.30.420.40:FF:000026">
    <property type="entry name" value="Heat shock protein 70"/>
    <property type="match status" value="1"/>
</dbReference>
<sequence length="968" mass="105703">MADEVYDGAIGIDLGTTYSCVATYEGTNVEIIANEQGSFTTPSFVSFTDKERLIGEAAKNNAAMNPRNTVFDAKRLIGRRFDDPTVKKDIESWPFKIVDDNGSPKIEVEYLGENKQFSAQEISSMVLTKMKEIAETKLGKKVEKAVITVPAYFNDNQRQATKDAGSIAGLNVLRIINEPTAAAIAYGLGAGKSEKERNVLIYDLGGGTFDVSLLNIQGGVFTVKATAGDTHLGGQDFDTNLLDHCKKEFGRKTKPLLAPVYFLLEYGGLSAIASTQDRTKTASWHYSIYYLISGGSGSTDCAITGSVWHSELALPSQPSTMAQLDTPSTDLTRLILLLCWSLLNVRVYVHPTFTTAISSFSTLSTLVELAQLTFCPGLFDTICMPAPPNHVWFKSIPSHCPKNSWGIYVLVLKKPGCTPGIYIGSGTASNQGVSARFNGHRTGNACPYRVEEAKRNGFTITHMALLVSCPMPTPDQIPRFRVLLLLLEAAFTCIFCSLRHRDVPYGIEYLAPWSVDSYPWDGLCSHSPLLDSAEVRPGDLNLSPEQLNQIAAIIKDKNRTYGANYQRALRTNPTPAYTARVKARNIKHAPATRARQQAAVANQTYHCSKDLSGDARALRRLRTACERAKRTLSSGAQATIEIDSLFDGEDFTMSITRARFEDLNAKAFSGTIEPVAQVLKDAQIEKKAVDEIVLVGGSTRIPKIQKLLSEFFDGKKLEKSINPDEAVAYGAAVQAGILSGKATSAETSDLLLLDVVPLSLGVAMEGNIFAPVVPRGTTCPTLKKRTFTTVADNQQTVQFPVYQGERVNCEDNTSLGEFTLAPIPPMRAGEAVLECVFEVDVNGILKVTATEKTSGRSANITISNSVGKLTTDEIEKMVNDAEQFKSNDDAFQKKFEAKQQLESYIGRVEEIVSDPTLSLKLKRGQKEKIESTISDAMAALELNESSAEDLKKQELALKRLVTKAMSSR</sequence>
<evidence type="ECO:0000256" key="6">
    <source>
        <dbReference type="ARBA" id="ARBA00022840"/>
    </source>
</evidence>
<dbReference type="FunFam" id="3.30.420.40:FF:000172">
    <property type="entry name" value="Heat shock 70 kDa protein"/>
    <property type="match status" value="2"/>
</dbReference>
<dbReference type="InterPro" id="IPR029047">
    <property type="entry name" value="HSP70_peptide-bd_sf"/>
</dbReference>
<dbReference type="GO" id="GO:0140662">
    <property type="term" value="F:ATP-dependent protein folding chaperone"/>
    <property type="evidence" value="ECO:0007669"/>
    <property type="project" value="InterPro"/>
</dbReference>
<gene>
    <name evidence="9" type="ORF">FOC1_g10016199</name>
</gene>
<dbReference type="Gene3D" id="3.90.640.10">
    <property type="entry name" value="Actin, Chain A, domain 4"/>
    <property type="match status" value="1"/>
</dbReference>
<dbReference type="SUPFAM" id="SSF53067">
    <property type="entry name" value="Actin-like ATPase domain"/>
    <property type="match status" value="3"/>
</dbReference>
<evidence type="ECO:0000256" key="3">
    <source>
        <dbReference type="ARBA" id="ARBA00022490"/>
    </source>
</evidence>
<dbReference type="InterPro" id="IPR043129">
    <property type="entry name" value="ATPase_NBD"/>
</dbReference>
<dbReference type="FunFam" id="1.20.1270.10:FF:000014">
    <property type="entry name" value="Heat shock protein 70"/>
    <property type="match status" value="1"/>
</dbReference>
<dbReference type="PROSITE" id="PS00297">
    <property type="entry name" value="HSP70_1"/>
    <property type="match status" value="1"/>
</dbReference>
<dbReference type="FunFam" id="3.30.30.30:FF:000005">
    <property type="entry name" value="Heat shock protein ssb1"/>
    <property type="match status" value="1"/>
</dbReference>
<evidence type="ECO:0000256" key="1">
    <source>
        <dbReference type="ARBA" id="ARBA00004496"/>
    </source>
</evidence>
<organism evidence="9 10">
    <name type="scientific">Fusarium oxysporum f. sp. cubense (strain race 1)</name>
    <name type="common">Panama disease fungus</name>
    <dbReference type="NCBI Taxonomy" id="1229664"/>
    <lineage>
        <taxon>Eukaryota</taxon>
        <taxon>Fungi</taxon>
        <taxon>Dikarya</taxon>
        <taxon>Ascomycota</taxon>
        <taxon>Pezizomycotina</taxon>
        <taxon>Sordariomycetes</taxon>
        <taxon>Hypocreomycetidae</taxon>
        <taxon>Hypocreales</taxon>
        <taxon>Nectriaceae</taxon>
        <taxon>Fusarium</taxon>
        <taxon>Fusarium oxysporum species complex</taxon>
    </lineage>
</organism>
<dbReference type="Gene3D" id="2.60.34.10">
    <property type="entry name" value="Substrate Binding Domain Of DNAk, Chain A, domain 1"/>
    <property type="match status" value="1"/>
</dbReference>
<dbReference type="GO" id="GO:0005737">
    <property type="term" value="C:cytoplasm"/>
    <property type="evidence" value="ECO:0007669"/>
    <property type="project" value="UniProtKB-SubCell"/>
</dbReference>
<reference evidence="10" key="1">
    <citation type="submission" date="2012-09" db="EMBL/GenBank/DDBJ databases">
        <title>Genome sequencing and comparative transcriptomics of race 1 and race 4 of banana pathogen: Fusarium oxysporum f. sp. cubense.</title>
        <authorList>
            <person name="Fang X."/>
            <person name="Huang J."/>
        </authorList>
    </citation>
    <scope>NUCLEOTIDE SEQUENCE [LARGE SCALE GENOMIC DNA]</scope>
    <source>
        <strain evidence="10">race 1</strain>
    </source>
</reference>
<keyword evidence="3" id="KW-0963">Cytoplasm</keyword>
<evidence type="ECO:0000256" key="7">
    <source>
        <dbReference type="ARBA" id="ARBA00023186"/>
    </source>
</evidence>
<dbReference type="HOGENOM" id="CLU_005965_0_1_1"/>
<evidence type="ECO:0000313" key="9">
    <source>
        <dbReference type="EMBL" id="ENH61385.1"/>
    </source>
</evidence>